<dbReference type="Proteomes" id="UP000886523">
    <property type="component" value="Unassembled WGS sequence"/>
</dbReference>
<protein>
    <recommendedName>
        <fullName evidence="2">INO80 complex subunit B-like conserved region domain-containing protein</fullName>
    </recommendedName>
</protein>
<feature type="compositionally biased region" description="Basic and acidic residues" evidence="1">
    <location>
        <begin position="51"/>
        <end position="65"/>
    </location>
</feature>
<evidence type="ECO:0000256" key="1">
    <source>
        <dbReference type="SAM" id="MobiDB-lite"/>
    </source>
</evidence>
<dbReference type="OrthoDB" id="2021186at2759"/>
<reference evidence="3" key="1">
    <citation type="journal article" date="2020" name="Nat. Commun.">
        <title>Large-scale genome sequencing of mycorrhizal fungi provides insights into the early evolution of symbiotic traits.</title>
        <authorList>
            <person name="Miyauchi S."/>
            <person name="Kiss E."/>
            <person name="Kuo A."/>
            <person name="Drula E."/>
            <person name="Kohler A."/>
            <person name="Sanchez-Garcia M."/>
            <person name="Morin E."/>
            <person name="Andreopoulos B."/>
            <person name="Barry K.W."/>
            <person name="Bonito G."/>
            <person name="Buee M."/>
            <person name="Carver A."/>
            <person name="Chen C."/>
            <person name="Cichocki N."/>
            <person name="Clum A."/>
            <person name="Culley D."/>
            <person name="Crous P.W."/>
            <person name="Fauchery L."/>
            <person name="Girlanda M."/>
            <person name="Hayes R.D."/>
            <person name="Keri Z."/>
            <person name="LaButti K."/>
            <person name="Lipzen A."/>
            <person name="Lombard V."/>
            <person name="Magnuson J."/>
            <person name="Maillard F."/>
            <person name="Murat C."/>
            <person name="Nolan M."/>
            <person name="Ohm R.A."/>
            <person name="Pangilinan J."/>
            <person name="Pereira M.F."/>
            <person name="Perotto S."/>
            <person name="Peter M."/>
            <person name="Pfister S."/>
            <person name="Riley R."/>
            <person name="Sitrit Y."/>
            <person name="Stielow J.B."/>
            <person name="Szollosi G."/>
            <person name="Zifcakova L."/>
            <person name="Stursova M."/>
            <person name="Spatafora J.W."/>
            <person name="Tedersoo L."/>
            <person name="Vaario L.M."/>
            <person name="Yamada A."/>
            <person name="Yan M."/>
            <person name="Wang P."/>
            <person name="Xu J."/>
            <person name="Bruns T."/>
            <person name="Baldrian P."/>
            <person name="Vilgalys R."/>
            <person name="Dunand C."/>
            <person name="Henrissat B."/>
            <person name="Grigoriev I.V."/>
            <person name="Hibbett D."/>
            <person name="Nagy L.G."/>
            <person name="Martin F.M."/>
        </authorList>
    </citation>
    <scope>NUCLEOTIDE SEQUENCE</scope>
    <source>
        <strain evidence="3">UP504</strain>
    </source>
</reference>
<name>A0A9P6DWZ8_9AGAM</name>
<dbReference type="InterPro" id="IPR029523">
    <property type="entry name" value="INO80B/Ies2"/>
</dbReference>
<proteinExistence type="predicted"/>
<evidence type="ECO:0000259" key="2">
    <source>
        <dbReference type="SMART" id="SM01406"/>
    </source>
</evidence>
<dbReference type="SMART" id="SM01406">
    <property type="entry name" value="PAPA-1"/>
    <property type="match status" value="1"/>
</dbReference>
<accession>A0A9P6DWZ8</accession>
<dbReference type="Pfam" id="PF04795">
    <property type="entry name" value="PAPA-1"/>
    <property type="match status" value="1"/>
</dbReference>
<feature type="compositionally biased region" description="Acidic residues" evidence="1">
    <location>
        <begin position="1"/>
        <end position="10"/>
    </location>
</feature>
<feature type="compositionally biased region" description="Basic and acidic residues" evidence="1">
    <location>
        <begin position="72"/>
        <end position="82"/>
    </location>
</feature>
<dbReference type="AlphaFoldDB" id="A0A9P6DWZ8"/>
<keyword evidence="4" id="KW-1185">Reference proteome</keyword>
<dbReference type="GO" id="GO:0006338">
    <property type="term" value="P:chromatin remodeling"/>
    <property type="evidence" value="ECO:0007669"/>
    <property type="project" value="InterPro"/>
</dbReference>
<feature type="region of interest" description="Disordered" evidence="1">
    <location>
        <begin position="1"/>
        <end position="135"/>
    </location>
</feature>
<evidence type="ECO:0000313" key="3">
    <source>
        <dbReference type="EMBL" id="KAF9517986.1"/>
    </source>
</evidence>
<feature type="compositionally biased region" description="Polar residues" evidence="1">
    <location>
        <begin position="14"/>
        <end position="23"/>
    </location>
</feature>
<organism evidence="3 4">
    <name type="scientific">Hydnum rufescens UP504</name>
    <dbReference type="NCBI Taxonomy" id="1448309"/>
    <lineage>
        <taxon>Eukaryota</taxon>
        <taxon>Fungi</taxon>
        <taxon>Dikarya</taxon>
        <taxon>Basidiomycota</taxon>
        <taxon>Agaricomycotina</taxon>
        <taxon>Agaricomycetes</taxon>
        <taxon>Cantharellales</taxon>
        <taxon>Hydnaceae</taxon>
        <taxon>Hydnum</taxon>
    </lineage>
</organism>
<comment type="caution">
    <text evidence="3">The sequence shown here is derived from an EMBL/GenBank/DDBJ whole genome shotgun (WGS) entry which is preliminary data.</text>
</comment>
<feature type="domain" description="INO80 complex subunit B-like conserved region" evidence="2">
    <location>
        <begin position="55"/>
        <end position="142"/>
    </location>
</feature>
<feature type="compositionally biased region" description="Low complexity" evidence="1">
    <location>
        <begin position="102"/>
        <end position="118"/>
    </location>
</feature>
<evidence type="ECO:0000313" key="4">
    <source>
        <dbReference type="Proteomes" id="UP000886523"/>
    </source>
</evidence>
<gene>
    <name evidence="3" type="ORF">BS47DRAFT_1482932</name>
</gene>
<dbReference type="PANTHER" id="PTHR21561:SF12">
    <property type="entry name" value="INO80 COMPLEX SUBUNIT B"/>
    <property type="match status" value="1"/>
</dbReference>
<dbReference type="GO" id="GO:0031011">
    <property type="term" value="C:Ino80 complex"/>
    <property type="evidence" value="ECO:0007669"/>
    <property type="project" value="InterPro"/>
</dbReference>
<sequence>MEEDELDELENDSRSVQSSSRMTARQAAIASGFDTEHVQLTVTPSKKKKHLNEAELLARRNETAIKRRHQTEKKLEDDKTETINRLLKKQSAGTRRKRALEESQSAASAAAAAAALAQNSDDQQRHLSSTGTGTVTGYATASDEAQKKPKVPCFRWISTSRPLRMKVAVEPKEPEGGGDASIKEKGAATQVPNVRFSFSIPQEFLPAVPTPPAGPGPSLLMLNWVPQGWETHHRQRGLQRADLSRT</sequence>
<dbReference type="InterPro" id="IPR006880">
    <property type="entry name" value="INO80B_C"/>
</dbReference>
<dbReference type="EMBL" id="MU128928">
    <property type="protein sequence ID" value="KAF9517986.1"/>
    <property type="molecule type" value="Genomic_DNA"/>
</dbReference>
<dbReference type="PANTHER" id="PTHR21561">
    <property type="entry name" value="INO80 COMPLEX SUBUNIT B"/>
    <property type="match status" value="1"/>
</dbReference>